<dbReference type="SUPFAM" id="SSF51182">
    <property type="entry name" value="RmlC-like cupins"/>
    <property type="match status" value="1"/>
</dbReference>
<dbReference type="HOGENOM" id="CLU_1833334_0_0_6"/>
<reference evidence="2" key="1">
    <citation type="submission" date="2013-07" db="EMBL/GenBank/DDBJ databases">
        <title>Sub-species coevolution in mutualistic symbiosis.</title>
        <authorList>
            <person name="Murfin K."/>
            <person name="Klassen J."/>
            <person name="Lee M."/>
            <person name="Forst S."/>
            <person name="Stock P."/>
            <person name="Goodrich-Blair H."/>
        </authorList>
    </citation>
    <scope>NUCLEOTIDE SEQUENCE [LARGE SCALE GENOMIC DNA]</scope>
    <source>
        <strain evidence="2">Kraussei Quebec</strain>
    </source>
</reference>
<feature type="domain" description="Cupin type-2" evidence="1">
    <location>
        <begin position="22"/>
        <end position="85"/>
    </location>
</feature>
<accession>A0A077PC80</accession>
<organism evidence="2 3">
    <name type="scientific">Xenorhabdus bovienii str. kraussei Quebec</name>
    <dbReference type="NCBI Taxonomy" id="1398203"/>
    <lineage>
        <taxon>Bacteria</taxon>
        <taxon>Pseudomonadati</taxon>
        <taxon>Pseudomonadota</taxon>
        <taxon>Gammaproteobacteria</taxon>
        <taxon>Enterobacterales</taxon>
        <taxon>Morganellaceae</taxon>
        <taxon>Xenorhabdus</taxon>
    </lineage>
</organism>
<proteinExistence type="predicted"/>
<comment type="caution">
    <text evidence="2">The sequence shown here is derived from an EMBL/GenBank/DDBJ whole genome shotgun (WGS) entry which is preliminary data.</text>
</comment>
<name>A0A077PC80_XENBV</name>
<evidence type="ECO:0000313" key="3">
    <source>
        <dbReference type="Proteomes" id="UP000028500"/>
    </source>
</evidence>
<sequence length="114" mass="12518">MANSFGTGESLVKHDGLGADLIRFSKGEGVQNHTHPGHHILFVLSGNGYVVYAGKGHKLEPGICYFVQGNVDHAIKATEDLVMIAVGNEHYQVDSEQRMTPVAYREETPEELRV</sequence>
<dbReference type="AlphaFoldDB" id="A0A077PC80"/>
<gene>
    <name evidence="2" type="ORF">XBKQ1_1390002</name>
</gene>
<dbReference type="Proteomes" id="UP000028500">
    <property type="component" value="Unassembled WGS sequence"/>
</dbReference>
<evidence type="ECO:0000313" key="2">
    <source>
        <dbReference type="EMBL" id="CDH18618.1"/>
    </source>
</evidence>
<dbReference type="InterPro" id="IPR013096">
    <property type="entry name" value="Cupin_2"/>
</dbReference>
<dbReference type="PANTHER" id="PTHR37694:SF1">
    <property type="entry name" value="SLR8022 PROTEIN"/>
    <property type="match status" value="1"/>
</dbReference>
<dbReference type="Gene3D" id="2.60.120.10">
    <property type="entry name" value="Jelly Rolls"/>
    <property type="match status" value="1"/>
</dbReference>
<protein>
    <recommendedName>
        <fullName evidence="1">Cupin type-2 domain-containing protein</fullName>
    </recommendedName>
</protein>
<dbReference type="OrthoDB" id="9801830at2"/>
<dbReference type="Pfam" id="PF07883">
    <property type="entry name" value="Cupin_2"/>
    <property type="match status" value="1"/>
</dbReference>
<dbReference type="InterPro" id="IPR011051">
    <property type="entry name" value="RmlC_Cupin_sf"/>
</dbReference>
<dbReference type="RefSeq" id="WP_038246182.1">
    <property type="nucleotide sequence ID" value="NZ_CAWLZI010000132.1"/>
</dbReference>
<dbReference type="PANTHER" id="PTHR37694">
    <property type="entry name" value="SLR8022 PROTEIN"/>
    <property type="match status" value="1"/>
</dbReference>
<dbReference type="EMBL" id="CBSY010000045">
    <property type="protein sequence ID" value="CDH18618.1"/>
    <property type="molecule type" value="Genomic_DNA"/>
</dbReference>
<evidence type="ECO:0000259" key="1">
    <source>
        <dbReference type="Pfam" id="PF07883"/>
    </source>
</evidence>
<dbReference type="InterPro" id="IPR014710">
    <property type="entry name" value="RmlC-like_jellyroll"/>
</dbReference>
<keyword evidence="3" id="KW-1185">Reference proteome</keyword>